<sequence length="266" mass="29457">MLLTRLGAGREAEVYAWGEHHVLKLFWPEFSRADAEWEAGLIRQICLMGLPSPKIEDMLETDGRWGIVLERAEGVPLTQYIAGDPTRMRFAAQMLGVLHRQIHARPASQLPRQRERLVRSLETSPLTEEHRAVLLAYLQALPEGTSLCHGDFHPENVLVGGSGVQVVDWPNATCGHPAADLAQSALLILHSALPEDLPARAEIQSGREAFFREYLQHYAQGPTAELEAQIAQWLPLLAAARLREGIEEERPGLLGLIERGLNPSGA</sequence>
<reference evidence="2 3" key="1">
    <citation type="submission" date="2018-08" db="EMBL/GenBank/DDBJ databases">
        <title>Meiothermus granaticius genome AF-68 sequencing project.</title>
        <authorList>
            <person name="Da Costa M.S."/>
            <person name="Albuquerque L."/>
            <person name="Raposo P."/>
            <person name="Froufe H.J.C."/>
            <person name="Barroso C.S."/>
            <person name="Egas C."/>
        </authorList>
    </citation>
    <scope>NUCLEOTIDE SEQUENCE [LARGE SCALE GENOMIC DNA]</scope>
    <source>
        <strain evidence="2 3">AF-68</strain>
    </source>
</reference>
<accession>A0A399FCC8</accession>
<evidence type="ECO:0000313" key="2">
    <source>
        <dbReference type="EMBL" id="RIH92652.1"/>
    </source>
</evidence>
<dbReference type="Pfam" id="PF01636">
    <property type="entry name" value="APH"/>
    <property type="match status" value="1"/>
</dbReference>
<comment type="caution">
    <text evidence="2">The sequence shown here is derived from an EMBL/GenBank/DDBJ whole genome shotgun (WGS) entry which is preliminary data.</text>
</comment>
<gene>
    <name evidence="2" type="ORF">Mgrana_01429</name>
</gene>
<keyword evidence="3" id="KW-1185">Reference proteome</keyword>
<evidence type="ECO:0000313" key="3">
    <source>
        <dbReference type="Proteomes" id="UP000266178"/>
    </source>
</evidence>
<organism evidence="2 3">
    <name type="scientific">Meiothermus granaticius NBRC 107808</name>
    <dbReference type="NCBI Taxonomy" id="1227551"/>
    <lineage>
        <taxon>Bacteria</taxon>
        <taxon>Thermotogati</taxon>
        <taxon>Deinococcota</taxon>
        <taxon>Deinococci</taxon>
        <taxon>Thermales</taxon>
        <taxon>Thermaceae</taxon>
        <taxon>Meiothermus</taxon>
    </lineage>
</organism>
<dbReference type="OrthoDB" id="9800774at2"/>
<name>A0A399FCC8_9DEIN</name>
<feature type="domain" description="Aminoglycoside phosphotransferase" evidence="1">
    <location>
        <begin position="4"/>
        <end position="196"/>
    </location>
</feature>
<dbReference type="AlphaFoldDB" id="A0A399FCC8"/>
<protein>
    <recommendedName>
        <fullName evidence="1">Aminoglycoside phosphotransferase domain-containing protein</fullName>
    </recommendedName>
</protein>
<dbReference type="InterPro" id="IPR002575">
    <property type="entry name" value="Aminoglycoside_PTrfase"/>
</dbReference>
<evidence type="ECO:0000259" key="1">
    <source>
        <dbReference type="Pfam" id="PF01636"/>
    </source>
</evidence>
<dbReference type="RefSeq" id="WP_119356930.1">
    <property type="nucleotide sequence ID" value="NZ_BJXM01000012.1"/>
</dbReference>
<proteinExistence type="predicted"/>
<dbReference type="SUPFAM" id="SSF56112">
    <property type="entry name" value="Protein kinase-like (PK-like)"/>
    <property type="match status" value="1"/>
</dbReference>
<dbReference type="Proteomes" id="UP000266178">
    <property type="component" value="Unassembled WGS sequence"/>
</dbReference>
<dbReference type="InterPro" id="IPR011009">
    <property type="entry name" value="Kinase-like_dom_sf"/>
</dbReference>
<dbReference type="EMBL" id="QWLB01000016">
    <property type="protein sequence ID" value="RIH92652.1"/>
    <property type="molecule type" value="Genomic_DNA"/>
</dbReference>
<dbReference type="Gene3D" id="3.90.1200.10">
    <property type="match status" value="1"/>
</dbReference>